<organism evidence="2 3">
    <name type="scientific">Baudoinia panamericana (strain UAMH 10762)</name>
    <name type="common">Angels' share fungus</name>
    <name type="synonym">Baudoinia compniacensis (strain UAMH 10762)</name>
    <dbReference type="NCBI Taxonomy" id="717646"/>
    <lineage>
        <taxon>Eukaryota</taxon>
        <taxon>Fungi</taxon>
        <taxon>Dikarya</taxon>
        <taxon>Ascomycota</taxon>
        <taxon>Pezizomycotina</taxon>
        <taxon>Dothideomycetes</taxon>
        <taxon>Dothideomycetidae</taxon>
        <taxon>Mycosphaerellales</taxon>
        <taxon>Teratosphaeriaceae</taxon>
        <taxon>Baudoinia</taxon>
    </lineage>
</organism>
<dbReference type="GO" id="GO:0070652">
    <property type="term" value="C:HAUS complex"/>
    <property type="evidence" value="ECO:0007669"/>
    <property type="project" value="InterPro"/>
</dbReference>
<reference evidence="2 3" key="1">
    <citation type="journal article" date="2012" name="PLoS Pathog.">
        <title>Diverse lifestyles and strategies of plant pathogenesis encoded in the genomes of eighteen Dothideomycetes fungi.</title>
        <authorList>
            <person name="Ohm R.A."/>
            <person name="Feau N."/>
            <person name="Henrissat B."/>
            <person name="Schoch C.L."/>
            <person name="Horwitz B.A."/>
            <person name="Barry K.W."/>
            <person name="Condon B.J."/>
            <person name="Copeland A.C."/>
            <person name="Dhillon B."/>
            <person name="Glaser F."/>
            <person name="Hesse C.N."/>
            <person name="Kosti I."/>
            <person name="LaButti K."/>
            <person name="Lindquist E.A."/>
            <person name="Lucas S."/>
            <person name="Salamov A.A."/>
            <person name="Bradshaw R.E."/>
            <person name="Ciuffetti L."/>
            <person name="Hamelin R.C."/>
            <person name="Kema G.H.J."/>
            <person name="Lawrence C."/>
            <person name="Scott J.A."/>
            <person name="Spatafora J.W."/>
            <person name="Turgeon B.G."/>
            <person name="de Wit P.J.G.M."/>
            <person name="Zhong S."/>
            <person name="Goodwin S.B."/>
            <person name="Grigoriev I.V."/>
        </authorList>
    </citation>
    <scope>NUCLEOTIDE SEQUENCE [LARGE SCALE GENOMIC DNA]</scope>
    <source>
        <strain evidence="2 3">UAMH 10762</strain>
    </source>
</reference>
<name>M2MUH0_BAUPA</name>
<sequence length="240" mass="27197">MITILEDKVEERDKELLHAELERLDVLQHYSTSVQELTRAKQHAAPVGRLLSNRLLQDAAALTKMIDPGGSLPVTELPKAIQRLQVRTQAARSQLARTRFALANQIQLLHEIYRQIVSTSIQTLEQTIHGSVARSSKAKADYLATVAEGMSKKLRVQHAQLLQQVYSPKVQEALKVRKAVMVAEMATVRRQLREAEEKIAKYRQAKGLEGIASEYAEVLKETRRVKEEIERLEKRDVHPG</sequence>
<dbReference type="GeneID" id="19110283"/>
<dbReference type="HOGENOM" id="CLU_1156189_0_0_1"/>
<accession>M2MUH0</accession>
<dbReference type="Pfam" id="PF14735">
    <property type="entry name" value="HAUS4"/>
    <property type="match status" value="1"/>
</dbReference>
<keyword evidence="1" id="KW-0175">Coiled coil</keyword>
<protein>
    <submittedName>
        <fullName evidence="2">Uncharacterized protein</fullName>
    </submittedName>
</protein>
<gene>
    <name evidence="2" type="ORF">BAUCODRAFT_25309</name>
</gene>
<dbReference type="STRING" id="717646.M2MUH0"/>
<proteinExistence type="predicted"/>
<dbReference type="OrthoDB" id="66964at2759"/>
<dbReference type="Proteomes" id="UP000011761">
    <property type="component" value="Unassembled WGS sequence"/>
</dbReference>
<evidence type="ECO:0000313" key="2">
    <source>
        <dbReference type="EMBL" id="EMC95218.1"/>
    </source>
</evidence>
<dbReference type="GO" id="GO:0051225">
    <property type="term" value="P:spindle assembly"/>
    <property type="evidence" value="ECO:0007669"/>
    <property type="project" value="InterPro"/>
</dbReference>
<dbReference type="KEGG" id="bcom:BAUCODRAFT_25309"/>
<dbReference type="RefSeq" id="XP_007677351.1">
    <property type="nucleotide sequence ID" value="XM_007679161.1"/>
</dbReference>
<dbReference type="OMA" id="HEATHIH"/>
<evidence type="ECO:0000256" key="1">
    <source>
        <dbReference type="SAM" id="Coils"/>
    </source>
</evidence>
<dbReference type="eggNOG" id="ENOG502RV5R">
    <property type="taxonomic scope" value="Eukaryota"/>
</dbReference>
<dbReference type="AlphaFoldDB" id="M2MUH0"/>
<evidence type="ECO:0000313" key="3">
    <source>
        <dbReference type="Proteomes" id="UP000011761"/>
    </source>
</evidence>
<dbReference type="EMBL" id="KB445557">
    <property type="protein sequence ID" value="EMC95218.1"/>
    <property type="molecule type" value="Genomic_DNA"/>
</dbReference>
<dbReference type="InterPro" id="IPR029327">
    <property type="entry name" value="HAUS4"/>
</dbReference>
<feature type="coiled-coil region" evidence="1">
    <location>
        <begin position="178"/>
        <end position="235"/>
    </location>
</feature>
<keyword evidence="3" id="KW-1185">Reference proteome</keyword>